<feature type="transmembrane region" description="Helical" evidence="1">
    <location>
        <begin position="205"/>
        <end position="227"/>
    </location>
</feature>
<dbReference type="EMBL" id="SAUN01000001">
    <property type="protein sequence ID" value="RVX40378.1"/>
    <property type="molecule type" value="Genomic_DNA"/>
</dbReference>
<sequence>MNHPGEAARGTGMILRLLGLFALVAAVVVVTSTAAHACDCADLTPAAAKEHAEVVFTGTVVEVRRDGTQGLGPPTPAVYTFRADNVYKGAPAAGFTVSSNVDTASCGYPFQQGTRYLVFARSDTSELIEKVPGVTLASSLCAGNVPIDQGTGPLRPGDERTPGHESLAGPVDAEMVTALGAPVRVAESASSGARTGTSAAARGLGWGWIAAGSAVVVLALAVGFALVRRRRAGGG</sequence>
<dbReference type="SUPFAM" id="SSF50242">
    <property type="entry name" value="TIMP-like"/>
    <property type="match status" value="1"/>
</dbReference>
<name>A0A438M4L0_9ACTN</name>
<keyword evidence="2" id="KW-0732">Signal</keyword>
<accession>A0A438M4L0</accession>
<dbReference type="AlphaFoldDB" id="A0A438M4L0"/>
<evidence type="ECO:0000313" key="4">
    <source>
        <dbReference type="Proteomes" id="UP000284824"/>
    </source>
</evidence>
<dbReference type="Gene3D" id="2.40.50.120">
    <property type="match status" value="1"/>
</dbReference>
<keyword evidence="1" id="KW-0472">Membrane</keyword>
<organism evidence="3 4">
    <name type="scientific">Nonomuraea polychroma</name>
    <dbReference type="NCBI Taxonomy" id="46176"/>
    <lineage>
        <taxon>Bacteria</taxon>
        <taxon>Bacillati</taxon>
        <taxon>Actinomycetota</taxon>
        <taxon>Actinomycetes</taxon>
        <taxon>Streptosporangiales</taxon>
        <taxon>Streptosporangiaceae</taxon>
        <taxon>Nonomuraea</taxon>
    </lineage>
</organism>
<evidence type="ECO:0000313" key="3">
    <source>
        <dbReference type="EMBL" id="RVX40378.1"/>
    </source>
</evidence>
<dbReference type="Proteomes" id="UP000284824">
    <property type="component" value="Unassembled WGS sequence"/>
</dbReference>
<reference evidence="3 4" key="1">
    <citation type="submission" date="2019-01" db="EMBL/GenBank/DDBJ databases">
        <title>Sequencing the genomes of 1000 actinobacteria strains.</title>
        <authorList>
            <person name="Klenk H.-P."/>
        </authorList>
    </citation>
    <scope>NUCLEOTIDE SEQUENCE [LARGE SCALE GENOMIC DNA]</scope>
    <source>
        <strain evidence="3 4">DSM 43925</strain>
    </source>
</reference>
<keyword evidence="4" id="KW-1185">Reference proteome</keyword>
<evidence type="ECO:0000256" key="2">
    <source>
        <dbReference type="SAM" id="SignalP"/>
    </source>
</evidence>
<dbReference type="InterPro" id="IPR008993">
    <property type="entry name" value="TIMP-like_OB-fold"/>
</dbReference>
<feature type="chain" id="PRO_5019020044" description="Tissue inhibitor of metalloproteinase" evidence="2">
    <location>
        <begin position="38"/>
        <end position="235"/>
    </location>
</feature>
<protein>
    <recommendedName>
        <fullName evidence="5">Tissue inhibitor of metalloproteinase</fullName>
    </recommendedName>
</protein>
<keyword evidence="1" id="KW-0812">Transmembrane</keyword>
<gene>
    <name evidence="3" type="ORF">EDD27_2783</name>
</gene>
<proteinExistence type="predicted"/>
<keyword evidence="1" id="KW-1133">Transmembrane helix</keyword>
<evidence type="ECO:0000256" key="1">
    <source>
        <dbReference type="SAM" id="Phobius"/>
    </source>
</evidence>
<feature type="signal peptide" evidence="2">
    <location>
        <begin position="1"/>
        <end position="37"/>
    </location>
</feature>
<comment type="caution">
    <text evidence="3">The sequence shown here is derived from an EMBL/GenBank/DDBJ whole genome shotgun (WGS) entry which is preliminary data.</text>
</comment>
<evidence type="ECO:0008006" key="5">
    <source>
        <dbReference type="Google" id="ProtNLM"/>
    </source>
</evidence>